<dbReference type="InterPro" id="IPR011701">
    <property type="entry name" value="MFS"/>
</dbReference>
<keyword evidence="7" id="KW-1185">Reference proteome</keyword>
<feature type="transmembrane region" description="Helical" evidence="5">
    <location>
        <begin position="188"/>
        <end position="207"/>
    </location>
</feature>
<keyword evidence="4 5" id="KW-0472">Membrane</keyword>
<comment type="subcellular location">
    <subcellularLocation>
        <location evidence="1">Membrane</location>
        <topology evidence="1">Multi-pass membrane protein</topology>
    </subcellularLocation>
</comment>
<dbReference type="Proteomes" id="UP000297229">
    <property type="component" value="Unassembled WGS sequence"/>
</dbReference>
<dbReference type="SUPFAM" id="SSF103473">
    <property type="entry name" value="MFS general substrate transporter"/>
    <property type="match status" value="1"/>
</dbReference>
<feature type="transmembrane region" description="Helical" evidence="5">
    <location>
        <begin position="147"/>
        <end position="168"/>
    </location>
</feature>
<dbReference type="Pfam" id="PF07690">
    <property type="entry name" value="MFS_1"/>
    <property type="match status" value="1"/>
</dbReference>
<dbReference type="InterPro" id="IPR036259">
    <property type="entry name" value="MFS_trans_sf"/>
</dbReference>
<feature type="transmembrane region" description="Helical" evidence="5">
    <location>
        <begin position="103"/>
        <end position="126"/>
    </location>
</feature>
<dbReference type="GO" id="GO:0022857">
    <property type="term" value="F:transmembrane transporter activity"/>
    <property type="evidence" value="ECO:0007669"/>
    <property type="project" value="InterPro"/>
</dbReference>
<keyword evidence="3 5" id="KW-1133">Transmembrane helix</keyword>
<organism evidence="6 7">
    <name type="scientific">Botrytis elliptica</name>
    <dbReference type="NCBI Taxonomy" id="278938"/>
    <lineage>
        <taxon>Eukaryota</taxon>
        <taxon>Fungi</taxon>
        <taxon>Dikarya</taxon>
        <taxon>Ascomycota</taxon>
        <taxon>Pezizomycotina</taxon>
        <taxon>Leotiomycetes</taxon>
        <taxon>Helotiales</taxon>
        <taxon>Sclerotiniaceae</taxon>
        <taxon>Botrytis</taxon>
    </lineage>
</organism>
<evidence type="ECO:0008006" key="8">
    <source>
        <dbReference type="Google" id="ProtNLM"/>
    </source>
</evidence>
<gene>
    <name evidence="6" type="ORF">BELL_0508g00070</name>
</gene>
<dbReference type="GO" id="GO:0005886">
    <property type="term" value="C:plasma membrane"/>
    <property type="evidence" value="ECO:0007669"/>
    <property type="project" value="TreeGrafter"/>
</dbReference>
<evidence type="ECO:0000256" key="5">
    <source>
        <dbReference type="SAM" id="Phobius"/>
    </source>
</evidence>
<accession>A0A4Z1JDY3</accession>
<dbReference type="EMBL" id="PQXM01000506">
    <property type="protein sequence ID" value="TGO71961.1"/>
    <property type="molecule type" value="Genomic_DNA"/>
</dbReference>
<evidence type="ECO:0000256" key="4">
    <source>
        <dbReference type="ARBA" id="ARBA00023136"/>
    </source>
</evidence>
<keyword evidence="2 5" id="KW-0812">Transmembrane</keyword>
<dbReference type="AlphaFoldDB" id="A0A4Z1JDY3"/>
<comment type="caution">
    <text evidence="6">The sequence shown here is derived from an EMBL/GenBank/DDBJ whole genome shotgun (WGS) entry which is preliminary data.</text>
</comment>
<name>A0A4Z1JDY3_9HELO</name>
<evidence type="ECO:0000313" key="7">
    <source>
        <dbReference type="Proteomes" id="UP000297229"/>
    </source>
</evidence>
<evidence type="ECO:0000256" key="3">
    <source>
        <dbReference type="ARBA" id="ARBA00022989"/>
    </source>
</evidence>
<sequence>MSVQGYTSMMAGVAALPETLTIVPTAMIVGIIAAITGKYRWSLWLGWAFTAFGCGMLYLLDVGTPAVAWVFLMLGSGIGMGLLYPAMSLAIQASAPQEDAATAAGLFTFFRALGQTVGVAIGGGILQNRILAELRATQDFAIIVAKFGYTIEQVAANVVALIPLINALPPDNLEVVEFRLVSAASIKTIWFAMCAFAVIGLIASCFIKSYCLDQALVTDQGFAIGVKKVDIENAEMSNKGSEVETSKSSVKEEVKEVIDSPHLSVNQSIGKLSEWEKLDKLGNRKSVKSNDIEKLKLSTSERREYLEMSEDTCRMFGKDY</sequence>
<evidence type="ECO:0000256" key="2">
    <source>
        <dbReference type="ARBA" id="ARBA00022692"/>
    </source>
</evidence>
<evidence type="ECO:0000313" key="6">
    <source>
        <dbReference type="EMBL" id="TGO71961.1"/>
    </source>
</evidence>
<feature type="transmembrane region" description="Helical" evidence="5">
    <location>
        <begin position="12"/>
        <end position="35"/>
    </location>
</feature>
<protein>
    <recommendedName>
        <fullName evidence="8">Major facilitator superfamily (MFS) profile domain-containing protein</fullName>
    </recommendedName>
</protein>
<feature type="transmembrane region" description="Helical" evidence="5">
    <location>
        <begin position="41"/>
        <end position="60"/>
    </location>
</feature>
<evidence type="ECO:0000256" key="1">
    <source>
        <dbReference type="ARBA" id="ARBA00004141"/>
    </source>
</evidence>
<proteinExistence type="predicted"/>
<dbReference type="PANTHER" id="PTHR23501">
    <property type="entry name" value="MAJOR FACILITATOR SUPERFAMILY"/>
    <property type="match status" value="1"/>
</dbReference>
<dbReference type="PANTHER" id="PTHR23501:SF59">
    <property type="entry name" value="MAJOR FACILITATOR SUPERFAMILY (MFS) PROFILE DOMAIN-CONTAINING PROTEIN-RELATED"/>
    <property type="match status" value="1"/>
</dbReference>
<dbReference type="Gene3D" id="1.20.1250.20">
    <property type="entry name" value="MFS general substrate transporter like domains"/>
    <property type="match status" value="1"/>
</dbReference>
<reference evidence="6 7" key="1">
    <citation type="submission" date="2017-12" db="EMBL/GenBank/DDBJ databases">
        <title>Comparative genomics of Botrytis spp.</title>
        <authorList>
            <person name="Valero-Jimenez C.A."/>
            <person name="Tapia P."/>
            <person name="Veloso J."/>
            <person name="Silva-Moreno E."/>
            <person name="Staats M."/>
            <person name="Valdes J.H."/>
            <person name="Van Kan J.A.L."/>
        </authorList>
    </citation>
    <scope>NUCLEOTIDE SEQUENCE [LARGE SCALE GENOMIC DNA]</scope>
    <source>
        <strain evidence="6 7">Be9601</strain>
    </source>
</reference>
<feature type="transmembrane region" description="Helical" evidence="5">
    <location>
        <begin position="67"/>
        <end position="91"/>
    </location>
</feature>